<name>A0A6A6I458_9PLEO</name>
<dbReference type="AlphaFoldDB" id="A0A6A6I458"/>
<evidence type="ECO:0000313" key="2">
    <source>
        <dbReference type="EMBL" id="KAF2244989.1"/>
    </source>
</evidence>
<dbReference type="RefSeq" id="XP_033679993.1">
    <property type="nucleotide sequence ID" value="XM_033829843.1"/>
</dbReference>
<reference evidence="2" key="1">
    <citation type="journal article" date="2020" name="Stud. Mycol.">
        <title>101 Dothideomycetes genomes: a test case for predicting lifestyles and emergence of pathogens.</title>
        <authorList>
            <person name="Haridas S."/>
            <person name="Albert R."/>
            <person name="Binder M."/>
            <person name="Bloem J."/>
            <person name="Labutti K."/>
            <person name="Salamov A."/>
            <person name="Andreopoulos B."/>
            <person name="Baker S."/>
            <person name="Barry K."/>
            <person name="Bills G."/>
            <person name="Bluhm B."/>
            <person name="Cannon C."/>
            <person name="Castanera R."/>
            <person name="Culley D."/>
            <person name="Daum C."/>
            <person name="Ezra D."/>
            <person name="Gonzalez J."/>
            <person name="Henrissat B."/>
            <person name="Kuo A."/>
            <person name="Liang C."/>
            <person name="Lipzen A."/>
            <person name="Lutzoni F."/>
            <person name="Magnuson J."/>
            <person name="Mondo S."/>
            <person name="Nolan M."/>
            <person name="Ohm R."/>
            <person name="Pangilinan J."/>
            <person name="Park H.-J."/>
            <person name="Ramirez L."/>
            <person name="Alfaro M."/>
            <person name="Sun H."/>
            <person name="Tritt A."/>
            <person name="Yoshinaga Y."/>
            <person name="Zwiers L.-H."/>
            <person name="Turgeon B."/>
            <person name="Goodwin S."/>
            <person name="Spatafora J."/>
            <person name="Crous P."/>
            <person name="Grigoriev I."/>
        </authorList>
    </citation>
    <scope>NUCLEOTIDE SEQUENCE</scope>
    <source>
        <strain evidence="2">CBS 122368</strain>
    </source>
</reference>
<sequence>MPSTLIVKLSHALNRLKLQRIHRRRQSQSSDDAERPEDARSSTNRQDSAQEEEAQTPRLPLPYLPTELWSMTLSYVDPITLWTSCRHVSYMFGAVAKKVVQLEIVPQLELRARRHDPNEVFWTPHNSCRWSFQGYARGYPTHAIFAQTSPEHDHRCSWRPSHSAAVREPGLALASSFTIDFNESKGPTGEISWLLKPRLGCGDWVEVREGAGGWTFTAGDEWGSHRKARRQWQTDRVFVVDWRLLFRVYVLQSTWGVRVTEGKETRVIDIASRAN</sequence>
<dbReference type="GeneID" id="54583173"/>
<dbReference type="EMBL" id="ML987202">
    <property type="protein sequence ID" value="KAF2244989.1"/>
    <property type="molecule type" value="Genomic_DNA"/>
</dbReference>
<dbReference type="Proteomes" id="UP000800094">
    <property type="component" value="Unassembled WGS sequence"/>
</dbReference>
<evidence type="ECO:0000256" key="1">
    <source>
        <dbReference type="SAM" id="MobiDB-lite"/>
    </source>
</evidence>
<accession>A0A6A6I458</accession>
<gene>
    <name evidence="2" type="ORF">BU26DRAFT_522692</name>
</gene>
<protein>
    <recommendedName>
        <fullName evidence="4">F-box domain-containing protein</fullName>
    </recommendedName>
</protein>
<keyword evidence="3" id="KW-1185">Reference proteome</keyword>
<feature type="region of interest" description="Disordered" evidence="1">
    <location>
        <begin position="20"/>
        <end position="57"/>
    </location>
</feature>
<organism evidence="2 3">
    <name type="scientific">Trematosphaeria pertusa</name>
    <dbReference type="NCBI Taxonomy" id="390896"/>
    <lineage>
        <taxon>Eukaryota</taxon>
        <taxon>Fungi</taxon>
        <taxon>Dikarya</taxon>
        <taxon>Ascomycota</taxon>
        <taxon>Pezizomycotina</taxon>
        <taxon>Dothideomycetes</taxon>
        <taxon>Pleosporomycetidae</taxon>
        <taxon>Pleosporales</taxon>
        <taxon>Massarineae</taxon>
        <taxon>Trematosphaeriaceae</taxon>
        <taxon>Trematosphaeria</taxon>
    </lineage>
</organism>
<evidence type="ECO:0000313" key="3">
    <source>
        <dbReference type="Proteomes" id="UP000800094"/>
    </source>
</evidence>
<proteinExistence type="predicted"/>
<evidence type="ECO:0008006" key="4">
    <source>
        <dbReference type="Google" id="ProtNLM"/>
    </source>
</evidence>